<dbReference type="Proteomes" id="UP000053825">
    <property type="component" value="Unassembled WGS sequence"/>
</dbReference>
<dbReference type="AlphaFoldDB" id="A0A0L7QPV2"/>
<protein>
    <submittedName>
        <fullName evidence="2">Uncharacterized protein</fullName>
    </submittedName>
</protein>
<accession>A0A0L7QPV2</accession>
<gene>
    <name evidence="2" type="ORF">WH47_07115</name>
</gene>
<feature type="compositionally biased region" description="Basic and acidic residues" evidence="1">
    <location>
        <begin position="322"/>
        <end position="351"/>
    </location>
</feature>
<feature type="compositionally biased region" description="Low complexity" evidence="1">
    <location>
        <begin position="433"/>
        <end position="443"/>
    </location>
</feature>
<sequence length="459" mass="51710">MRTVCTNGTTTRSLVAYCPAVAKGLSSPFFPGKVPGMRARTYTAKAILLEDEETQRCLESVSRLFQESPGLAVRQKMSAALYSLQDNINIYETLEKFYRIQEARGYDKLPLHLALPKQIGVMDLREGFGDPECSNLRSPVLKIEISRAQIWELYSSNLGSPKLKFGISRAQIWELYSSNLGSLELKFGNSTAQIWDLQSSYLGPPELKYESLKAQICNLQKLKFGTSRAQNLRSPEVKFGISSAEIQNLQNSTRKHSISTKLTSNKILVARLKTSSAESTGKPDMFESRDPRANFGSHERESTRARPTTTNLALSPPSARGKKLEESKKRNNDRPRKSTIERNEWREEKKKAATTCIEGEKEAKERCPERVAIVSLTSGKIRDGVTSTACSNSVIVTRDRRALLPLFPVLSRETSQENHPSSEKEEEEGGPRGSRQQQQQQQQHRFTTRLVHDWITGRK</sequence>
<name>A0A0L7QPV2_9HYME</name>
<feature type="compositionally biased region" description="Basic and acidic residues" evidence="1">
    <location>
        <begin position="450"/>
        <end position="459"/>
    </location>
</feature>
<feature type="region of interest" description="Disordered" evidence="1">
    <location>
        <begin position="274"/>
        <end position="353"/>
    </location>
</feature>
<proteinExistence type="predicted"/>
<feature type="region of interest" description="Disordered" evidence="1">
    <location>
        <begin position="408"/>
        <end position="459"/>
    </location>
</feature>
<feature type="compositionally biased region" description="Basic and acidic residues" evidence="1">
    <location>
        <begin position="284"/>
        <end position="304"/>
    </location>
</feature>
<reference evidence="2 3" key="1">
    <citation type="submission" date="2015-07" db="EMBL/GenBank/DDBJ databases">
        <title>The genome of Habropoda laboriosa.</title>
        <authorList>
            <person name="Pan H."/>
            <person name="Kapheim K."/>
        </authorList>
    </citation>
    <scope>NUCLEOTIDE SEQUENCE [LARGE SCALE GENOMIC DNA]</scope>
    <source>
        <strain evidence="2">0110345459</strain>
    </source>
</reference>
<evidence type="ECO:0000313" key="2">
    <source>
        <dbReference type="EMBL" id="KOC60662.1"/>
    </source>
</evidence>
<keyword evidence="3" id="KW-1185">Reference proteome</keyword>
<feature type="compositionally biased region" description="Basic and acidic residues" evidence="1">
    <location>
        <begin position="414"/>
        <end position="423"/>
    </location>
</feature>
<evidence type="ECO:0000313" key="3">
    <source>
        <dbReference type="Proteomes" id="UP000053825"/>
    </source>
</evidence>
<evidence type="ECO:0000256" key="1">
    <source>
        <dbReference type="SAM" id="MobiDB-lite"/>
    </source>
</evidence>
<dbReference type="EMBL" id="KQ414799">
    <property type="protein sequence ID" value="KOC60662.1"/>
    <property type="molecule type" value="Genomic_DNA"/>
</dbReference>
<organism evidence="2 3">
    <name type="scientific">Habropoda laboriosa</name>
    <dbReference type="NCBI Taxonomy" id="597456"/>
    <lineage>
        <taxon>Eukaryota</taxon>
        <taxon>Metazoa</taxon>
        <taxon>Ecdysozoa</taxon>
        <taxon>Arthropoda</taxon>
        <taxon>Hexapoda</taxon>
        <taxon>Insecta</taxon>
        <taxon>Pterygota</taxon>
        <taxon>Neoptera</taxon>
        <taxon>Endopterygota</taxon>
        <taxon>Hymenoptera</taxon>
        <taxon>Apocrita</taxon>
        <taxon>Aculeata</taxon>
        <taxon>Apoidea</taxon>
        <taxon>Anthophila</taxon>
        <taxon>Apidae</taxon>
        <taxon>Habropoda</taxon>
    </lineage>
</organism>